<dbReference type="GO" id="GO:0005634">
    <property type="term" value="C:nucleus"/>
    <property type="evidence" value="ECO:0007669"/>
    <property type="project" value="TreeGrafter"/>
</dbReference>
<dbReference type="AlphaFoldDB" id="F0W2Q2"/>
<dbReference type="PANTHER" id="PTHR12775:SF0">
    <property type="entry name" value="REPLICATION TERMINATION FACTOR 2"/>
    <property type="match status" value="1"/>
</dbReference>
<proteinExistence type="inferred from homology"/>
<gene>
    <name evidence="2" type="primary">AlNc14C10G1290</name>
    <name evidence="2" type="ORF">ALNC14_014810</name>
</gene>
<dbReference type="EMBL" id="FR824055">
    <property type="protein sequence ID" value="CCA15338.1"/>
    <property type="molecule type" value="Genomic_DNA"/>
</dbReference>
<organism evidence="2">
    <name type="scientific">Albugo laibachii Nc14</name>
    <dbReference type="NCBI Taxonomy" id="890382"/>
    <lineage>
        <taxon>Eukaryota</taxon>
        <taxon>Sar</taxon>
        <taxon>Stramenopiles</taxon>
        <taxon>Oomycota</taxon>
        <taxon>Peronosporomycetes</taxon>
        <taxon>Albuginales</taxon>
        <taxon>Albuginaceae</taxon>
        <taxon>Albugo</taxon>
    </lineage>
</organism>
<dbReference type="CDD" id="cd16653">
    <property type="entry name" value="RING-like_Rtf2"/>
    <property type="match status" value="1"/>
</dbReference>
<accession>F0W2Q2</accession>
<dbReference type="InterPro" id="IPR006735">
    <property type="entry name" value="Rtf2"/>
</dbReference>
<evidence type="ECO:0000313" key="2">
    <source>
        <dbReference type="EMBL" id="CCA15338.1"/>
    </source>
</evidence>
<evidence type="ECO:0000256" key="1">
    <source>
        <dbReference type="ARBA" id="ARBA00009885"/>
    </source>
</evidence>
<dbReference type="PANTHER" id="PTHR12775">
    <property type="entry name" value="PROTEIN C20ORF43 HOMOLOG"/>
    <property type="match status" value="1"/>
</dbReference>
<sequence length="269" mass="30675">MGNDGGVIAVKRKFMRHAQGEKKQEKAEQDLVRLQKIKHCAISEEPLLEPIVACRLGNLYNKQVLLEHLLARTIPDRFQHLKSLRDVVSCNFSHKDNAKSDQCGEKKEAFYYCPISMVEFNGCHQFVVLESCGCVISAKAWKELRSKECLVCGTHLSKEKTIPLFLSAEEYTAKQQQILNQKATKKEKKAHCVKETGQNERRKIKKRKAESDVYKRADVSKSITNNVSDYVRKEKNKNAVFASLFKSGQEKKNANDLMMTVGGMRYTLS</sequence>
<name>F0W2Q2_9STRA</name>
<protein>
    <submittedName>
        <fullName evidence="2">Uncharacterized protein AlNc14C10G1290</fullName>
    </submittedName>
</protein>
<dbReference type="GO" id="GO:0006274">
    <property type="term" value="P:DNA replication termination"/>
    <property type="evidence" value="ECO:0007669"/>
    <property type="project" value="TreeGrafter"/>
</dbReference>
<reference evidence="2" key="2">
    <citation type="submission" date="2011-02" db="EMBL/GenBank/DDBJ databases">
        <authorList>
            <person name="MacLean D."/>
        </authorList>
    </citation>
    <scope>NUCLEOTIDE SEQUENCE</scope>
</reference>
<reference evidence="2" key="1">
    <citation type="journal article" date="2011" name="PLoS Biol.">
        <title>Gene gain and loss during evolution of obligate parasitism in the white rust pathogen of Arabidopsis thaliana.</title>
        <authorList>
            <person name="Kemen E."/>
            <person name="Gardiner A."/>
            <person name="Schultz-Larsen T."/>
            <person name="Kemen A.C."/>
            <person name="Balmuth A.L."/>
            <person name="Robert-Seilaniantz A."/>
            <person name="Bailey K."/>
            <person name="Holub E."/>
            <person name="Studholme D.J."/>
            <person name="Maclean D."/>
            <person name="Jones J.D."/>
        </authorList>
    </citation>
    <scope>NUCLEOTIDE SEQUENCE</scope>
</reference>
<comment type="similarity">
    <text evidence="1">Belongs to the rtf2 family.</text>
</comment>
<dbReference type="Pfam" id="PF04641">
    <property type="entry name" value="Rtf2"/>
    <property type="match status" value="1"/>
</dbReference>
<dbReference type="HOGENOM" id="CLU_048955_0_0_1"/>
<dbReference type="InterPro" id="IPR027799">
    <property type="entry name" value="Rtf2_RING-finger"/>
</dbReference>